<dbReference type="EMBL" id="JAFIRR010000096">
    <property type="protein sequence ID" value="MCO6417501.1"/>
    <property type="molecule type" value="Genomic_DNA"/>
</dbReference>
<dbReference type="Proteomes" id="UP001523392">
    <property type="component" value="Unassembled WGS sequence"/>
</dbReference>
<evidence type="ECO:0000313" key="2">
    <source>
        <dbReference type="EMBL" id="MCO6417501.1"/>
    </source>
</evidence>
<evidence type="ECO:0000313" key="3">
    <source>
        <dbReference type="Proteomes" id="UP001523392"/>
    </source>
</evidence>
<feature type="compositionally biased region" description="Pro residues" evidence="1">
    <location>
        <begin position="31"/>
        <end position="40"/>
    </location>
</feature>
<feature type="region of interest" description="Disordered" evidence="1">
    <location>
        <begin position="17"/>
        <end position="63"/>
    </location>
</feature>
<name>A0ABT1D6D9_9PROT</name>
<gene>
    <name evidence="2" type="ORF">JYK14_15220</name>
</gene>
<feature type="compositionally biased region" description="Basic and acidic residues" evidence="1">
    <location>
        <begin position="51"/>
        <end position="63"/>
    </location>
</feature>
<evidence type="ECO:0000256" key="1">
    <source>
        <dbReference type="SAM" id="MobiDB-lite"/>
    </source>
</evidence>
<accession>A0ABT1D6D9</accession>
<comment type="caution">
    <text evidence="2">The sequence shown here is derived from an EMBL/GenBank/DDBJ whole genome shotgun (WGS) entry which is preliminary data.</text>
</comment>
<organism evidence="2 3">
    <name type="scientific">Siccirubricoccus soli</name>
    <dbReference type="NCBI Taxonomy" id="2899147"/>
    <lineage>
        <taxon>Bacteria</taxon>
        <taxon>Pseudomonadati</taxon>
        <taxon>Pseudomonadota</taxon>
        <taxon>Alphaproteobacteria</taxon>
        <taxon>Acetobacterales</taxon>
        <taxon>Roseomonadaceae</taxon>
        <taxon>Siccirubricoccus</taxon>
    </lineage>
</organism>
<reference evidence="2 3" key="1">
    <citation type="submission" date="2021-12" db="EMBL/GenBank/DDBJ databases">
        <title>Siccirubricoccus leaddurans sp. nov., a high concentration Zn2+ tolerance bacterium.</title>
        <authorList>
            <person name="Cao Y."/>
        </authorList>
    </citation>
    <scope>NUCLEOTIDE SEQUENCE [LARGE SCALE GENOMIC DNA]</scope>
    <source>
        <strain evidence="2 3">KC 17139</strain>
    </source>
</reference>
<proteinExistence type="predicted"/>
<protein>
    <submittedName>
        <fullName evidence="2">Uncharacterized protein</fullName>
    </submittedName>
</protein>
<feature type="non-terminal residue" evidence="2">
    <location>
        <position position="1"/>
    </location>
</feature>
<feature type="region of interest" description="Disordered" evidence="1">
    <location>
        <begin position="164"/>
        <end position="183"/>
    </location>
</feature>
<sequence>REAERQDALEAELARLEEERGRRRLACPLPVEQPPPPEPPQRQAEAPRPPEPPRRQELPQERWDRGDLSMLEGCWRNTAEMTTVDPTTGQRNPLRSWRMCFDRNGHGRQELIWADGQRCAGPLQASFEGRRMVIAEPARCTGNRGLYTGRQDCVRINDNEAECTRTELDGPRPGPKTPGRFRR</sequence>
<keyword evidence="3" id="KW-1185">Reference proteome</keyword>